<dbReference type="OrthoDB" id="408631at2759"/>
<dbReference type="InterPro" id="IPR002018">
    <property type="entry name" value="CarbesteraseB"/>
</dbReference>
<accession>A0A5M3Z8L8</accession>
<keyword evidence="3" id="KW-1185">Reference proteome</keyword>
<dbReference type="PANTHER" id="PTHR11559">
    <property type="entry name" value="CARBOXYLESTERASE"/>
    <property type="match status" value="1"/>
</dbReference>
<feature type="domain" description="Carboxylesterase type B" evidence="1">
    <location>
        <begin position="46"/>
        <end position="209"/>
    </location>
</feature>
<dbReference type="InterPro" id="IPR050309">
    <property type="entry name" value="Type-B_Carboxylest/Lipase"/>
</dbReference>
<gene>
    <name evidence="2" type="ORF">ATEIFO6365_0007045100</name>
</gene>
<evidence type="ECO:0000259" key="1">
    <source>
        <dbReference type="Pfam" id="PF00135"/>
    </source>
</evidence>
<comment type="caution">
    <text evidence="2">The sequence shown here is derived from an EMBL/GenBank/DDBJ whole genome shotgun (WGS) entry which is preliminary data.</text>
</comment>
<dbReference type="AlphaFoldDB" id="A0A5M3Z8L8"/>
<name>A0A5M3Z8L8_ASPTE</name>
<organism evidence="2 3">
    <name type="scientific">Aspergillus terreus</name>
    <dbReference type="NCBI Taxonomy" id="33178"/>
    <lineage>
        <taxon>Eukaryota</taxon>
        <taxon>Fungi</taxon>
        <taxon>Dikarya</taxon>
        <taxon>Ascomycota</taxon>
        <taxon>Pezizomycotina</taxon>
        <taxon>Eurotiomycetes</taxon>
        <taxon>Eurotiomycetidae</taxon>
        <taxon>Eurotiales</taxon>
        <taxon>Aspergillaceae</taxon>
        <taxon>Aspergillus</taxon>
        <taxon>Aspergillus subgen. Circumdati</taxon>
    </lineage>
</organism>
<dbReference type="Gene3D" id="3.40.50.1820">
    <property type="entry name" value="alpha/beta hydrolase"/>
    <property type="match status" value="1"/>
</dbReference>
<reference evidence="2 3" key="1">
    <citation type="submission" date="2020-01" db="EMBL/GenBank/DDBJ databases">
        <title>Aspergillus terreus IFO 6365 whole genome shotgun sequence.</title>
        <authorList>
            <person name="Kanamasa S."/>
            <person name="Takahashi H."/>
        </authorList>
    </citation>
    <scope>NUCLEOTIDE SEQUENCE [LARGE SCALE GENOMIC DNA]</scope>
    <source>
        <strain evidence="2 3">IFO 6365</strain>
    </source>
</reference>
<evidence type="ECO:0000313" key="3">
    <source>
        <dbReference type="Proteomes" id="UP000452235"/>
    </source>
</evidence>
<dbReference type="VEuPathDB" id="FungiDB:ATEG_06065"/>
<dbReference type="PROSITE" id="PS00941">
    <property type="entry name" value="CARBOXYLESTERASE_B_2"/>
    <property type="match status" value="1"/>
</dbReference>
<protein>
    <submittedName>
        <fullName evidence="2">Carboxylesterase family protein</fullName>
    </submittedName>
</protein>
<dbReference type="SUPFAM" id="SSF53474">
    <property type="entry name" value="alpha/beta-Hydrolases"/>
    <property type="match status" value="1"/>
</dbReference>
<evidence type="ECO:0000313" key="2">
    <source>
        <dbReference type="EMBL" id="GFF17902.1"/>
    </source>
</evidence>
<dbReference type="Pfam" id="PF00135">
    <property type="entry name" value="COesterase"/>
    <property type="match status" value="1"/>
</dbReference>
<dbReference type="InterPro" id="IPR019819">
    <property type="entry name" value="Carboxylesterase_B_CS"/>
</dbReference>
<sequence>MNLFHLAVGALIGAAWPLWSRIRDTIFLPQVDLGYEIHEALSYNHTTGHFIFRNIRYAQAPIGALRHAPPVAPAGINPEVQRGNESRICPQAARDTPGTTEDCLFLNVIVPRSVFNRRGKCKADVTLHFVMANDIPGALVDKESRFGEGLGENVFVSANYRLGSLARLEPSLAGELGGDCADLGCLDRGLAVEWVRKYIHLFGGDGKRVFTIETSWS</sequence>
<dbReference type="EMBL" id="BLJY01000007">
    <property type="protein sequence ID" value="GFF17902.1"/>
    <property type="molecule type" value="Genomic_DNA"/>
</dbReference>
<dbReference type="Proteomes" id="UP000452235">
    <property type="component" value="Unassembled WGS sequence"/>
</dbReference>
<proteinExistence type="predicted"/>
<dbReference type="InterPro" id="IPR029058">
    <property type="entry name" value="AB_hydrolase_fold"/>
</dbReference>